<evidence type="ECO:0000256" key="1">
    <source>
        <dbReference type="SAM" id="Coils"/>
    </source>
</evidence>
<organism evidence="3 4">
    <name type="scientific">Scleropages formosus</name>
    <name type="common">Asian bonytongue</name>
    <name type="synonym">Osteoglossum formosum</name>
    <dbReference type="NCBI Taxonomy" id="113540"/>
    <lineage>
        <taxon>Eukaryota</taxon>
        <taxon>Metazoa</taxon>
        <taxon>Chordata</taxon>
        <taxon>Craniata</taxon>
        <taxon>Vertebrata</taxon>
        <taxon>Euteleostomi</taxon>
        <taxon>Actinopterygii</taxon>
        <taxon>Neopterygii</taxon>
        <taxon>Teleostei</taxon>
        <taxon>Osteoglossocephala</taxon>
        <taxon>Osteoglossomorpha</taxon>
        <taxon>Osteoglossiformes</taxon>
        <taxon>Osteoglossidae</taxon>
        <taxon>Scleropages</taxon>
    </lineage>
</organism>
<evidence type="ECO:0000313" key="3">
    <source>
        <dbReference type="Ensembl" id="ENSSFOP00015014746.2"/>
    </source>
</evidence>
<feature type="coiled-coil region" evidence="1">
    <location>
        <begin position="324"/>
        <end position="385"/>
    </location>
</feature>
<reference evidence="3 4" key="1">
    <citation type="submission" date="2019-04" db="EMBL/GenBank/DDBJ databases">
        <authorList>
            <consortium name="Wellcome Sanger Institute Data Sharing"/>
        </authorList>
    </citation>
    <scope>NUCLEOTIDE SEQUENCE [LARGE SCALE GENOMIC DNA]</scope>
</reference>
<sequence length="466" mass="53557">MSYVKKSKVARKSSRRENAAARGPKHRVLAERNEAVAAVGAWVETGEDCQQHPAVLASVTEEQLVELCREKEESLRRFQEEVRRRVAQQAWVRKRQQLQKSCETAEHEARALQQSSDAAQGHKPNRSRFLQGQLAIGSLGSHRVSAQILKSTQGEGSAINGKQHGHQLNKVMKQVRHKLASCQMVKAGEELPELPGGIWKVSPTRDVSLGSKVCKETEDDEISLYGQHDRPLDLQYPGGEDGRRKTETLCSHGYIYGSLLKEPNPIGPSPSSSTDHRAMQVLWPCEDQEELKRQRQSQFLMNRRLFMDIERAQVQEIHRHRKHLKRIERIKSDKEQRRLEEERRMQSLEDLEEDRQTTERERQVLERLRLDEQFIEALRAQMKEKMVQEKVDLPPLCCCGESFWDSHPNTCANNCVFYNNPKAYAQALQSVLLNCDLREGNLSHRASARRIASVHVRSPRNQSCIY</sequence>
<dbReference type="InterPro" id="IPR037693">
    <property type="entry name" value="CCDC15"/>
</dbReference>
<keyword evidence="1" id="KW-0175">Coiled coil</keyword>
<feature type="compositionally biased region" description="Basic residues" evidence="2">
    <location>
        <begin position="1"/>
        <end position="14"/>
    </location>
</feature>
<dbReference type="OrthoDB" id="10007210at2759"/>
<evidence type="ECO:0000256" key="2">
    <source>
        <dbReference type="SAM" id="MobiDB-lite"/>
    </source>
</evidence>
<proteinExistence type="predicted"/>
<dbReference type="PANTHER" id="PTHR14817">
    <property type="entry name" value="COILED-COIL DOMAIN-CONTAINING PROTEIN 15"/>
    <property type="match status" value="1"/>
</dbReference>
<name>A0A8C9RM62_SCLFO</name>
<reference evidence="3" key="2">
    <citation type="submission" date="2025-08" db="UniProtKB">
        <authorList>
            <consortium name="Ensembl"/>
        </authorList>
    </citation>
    <scope>IDENTIFICATION</scope>
</reference>
<dbReference type="GO" id="GO:0005813">
    <property type="term" value="C:centrosome"/>
    <property type="evidence" value="ECO:0007669"/>
    <property type="project" value="TreeGrafter"/>
</dbReference>
<reference evidence="3" key="3">
    <citation type="submission" date="2025-09" db="UniProtKB">
        <authorList>
            <consortium name="Ensembl"/>
        </authorList>
    </citation>
    <scope>IDENTIFICATION</scope>
</reference>
<accession>A0A8C9RM62</accession>
<feature type="coiled-coil region" evidence="1">
    <location>
        <begin position="61"/>
        <end position="115"/>
    </location>
</feature>
<evidence type="ECO:0000313" key="4">
    <source>
        <dbReference type="Proteomes" id="UP000694397"/>
    </source>
</evidence>
<protein>
    <submittedName>
        <fullName evidence="3">Coiled-coil domain containing 15</fullName>
    </submittedName>
</protein>
<dbReference type="Ensembl" id="ENSSFOT00015014922.2">
    <property type="protein sequence ID" value="ENSSFOP00015014746.2"/>
    <property type="gene ID" value="ENSSFOG00015009507.2"/>
</dbReference>
<feature type="region of interest" description="Disordered" evidence="2">
    <location>
        <begin position="1"/>
        <end position="25"/>
    </location>
</feature>
<gene>
    <name evidence="3" type="primary">ccdc15</name>
</gene>
<dbReference type="PANTHER" id="PTHR14817:SF2">
    <property type="entry name" value="COILED-COIL DOMAIN-CONTAINING PROTEIN 15"/>
    <property type="match status" value="1"/>
</dbReference>
<dbReference type="GeneTree" id="ENSGT00500000044966"/>
<dbReference type="AlphaFoldDB" id="A0A8C9RM62"/>
<dbReference type="Proteomes" id="UP000694397">
    <property type="component" value="Chromosome 4"/>
</dbReference>
<keyword evidence="4" id="KW-1185">Reference proteome</keyword>